<accession>A0A917VLD7</accession>
<reference evidence="1" key="1">
    <citation type="journal article" date="2014" name="Int. J. Syst. Evol. Microbiol.">
        <title>Complete genome sequence of Corynebacterium casei LMG S-19264T (=DSM 44701T), isolated from a smear-ripened cheese.</title>
        <authorList>
            <consortium name="US DOE Joint Genome Institute (JGI-PGF)"/>
            <person name="Walter F."/>
            <person name="Albersmeier A."/>
            <person name="Kalinowski J."/>
            <person name="Ruckert C."/>
        </authorList>
    </citation>
    <scope>NUCLEOTIDE SEQUENCE</scope>
    <source>
        <strain evidence="1">CGMCC 4.3508</strain>
    </source>
</reference>
<evidence type="ECO:0000313" key="1">
    <source>
        <dbReference type="EMBL" id="GGK97037.1"/>
    </source>
</evidence>
<organism evidence="1 2">
    <name type="scientific">Nocardia jinanensis</name>
    <dbReference type="NCBI Taxonomy" id="382504"/>
    <lineage>
        <taxon>Bacteria</taxon>
        <taxon>Bacillati</taxon>
        <taxon>Actinomycetota</taxon>
        <taxon>Actinomycetes</taxon>
        <taxon>Mycobacteriales</taxon>
        <taxon>Nocardiaceae</taxon>
        <taxon>Nocardia</taxon>
    </lineage>
</organism>
<name>A0A917VLD7_9NOCA</name>
<protein>
    <submittedName>
        <fullName evidence="1">Uncharacterized protein</fullName>
    </submittedName>
</protein>
<sequence>MTQRVLPYRTASEGCVKAADWCLLIDGDEIPLPEAYPNWDYQTNLNLCRELRIDRSRVLKESGLAPDTELVVAALWTSTGSKLRGTLQRAVVPESGVIELSGTVVGSHLGGTVLLDTVLVLSRRRHGHDRPVAPRRAGSVMWSDRTQIRLQGDAPQFPIAIVDFVKTNYPETAAWHLEIGPGLDSATMGSLLLLVNEQYPMITEALQRAGKPTPQDRMALAMIHADVARIMVEYALRHPEFDGAADYLDETIGATLQELLVRLFPGRSLADIRLRAEQAPNVFASELQSAVKVFEGVV</sequence>
<evidence type="ECO:0000313" key="2">
    <source>
        <dbReference type="Proteomes" id="UP000638263"/>
    </source>
</evidence>
<keyword evidence="2" id="KW-1185">Reference proteome</keyword>
<proteinExistence type="predicted"/>
<dbReference type="EMBL" id="BMMH01000001">
    <property type="protein sequence ID" value="GGK97037.1"/>
    <property type="molecule type" value="Genomic_DNA"/>
</dbReference>
<reference evidence="1" key="2">
    <citation type="submission" date="2020-09" db="EMBL/GenBank/DDBJ databases">
        <authorList>
            <person name="Sun Q."/>
            <person name="Zhou Y."/>
        </authorList>
    </citation>
    <scope>NUCLEOTIDE SEQUENCE</scope>
    <source>
        <strain evidence="1">CGMCC 4.3508</strain>
    </source>
</reference>
<dbReference type="RefSeq" id="WP_229718591.1">
    <property type="nucleotide sequence ID" value="NZ_BMMH01000001.1"/>
</dbReference>
<dbReference type="AlphaFoldDB" id="A0A917VLD7"/>
<gene>
    <name evidence="1" type="ORF">GCM10011588_09350</name>
</gene>
<comment type="caution">
    <text evidence="1">The sequence shown here is derived from an EMBL/GenBank/DDBJ whole genome shotgun (WGS) entry which is preliminary data.</text>
</comment>
<dbReference type="Proteomes" id="UP000638263">
    <property type="component" value="Unassembled WGS sequence"/>
</dbReference>